<dbReference type="GO" id="GO:0050661">
    <property type="term" value="F:NADP binding"/>
    <property type="evidence" value="ECO:0007669"/>
    <property type="project" value="InterPro"/>
</dbReference>
<organism evidence="9 10">
    <name type="scientific">Coemansia javaensis</name>
    <dbReference type="NCBI Taxonomy" id="2761396"/>
    <lineage>
        <taxon>Eukaryota</taxon>
        <taxon>Fungi</taxon>
        <taxon>Fungi incertae sedis</taxon>
        <taxon>Zoopagomycota</taxon>
        <taxon>Kickxellomycotina</taxon>
        <taxon>Kickxellomycetes</taxon>
        <taxon>Kickxellales</taxon>
        <taxon>Kickxellaceae</taxon>
        <taxon>Coemansia</taxon>
    </lineage>
</organism>
<dbReference type="Gene3D" id="3.40.430.10">
    <property type="entry name" value="Dihydrofolate Reductase, subunit A"/>
    <property type="match status" value="1"/>
</dbReference>
<evidence type="ECO:0000256" key="1">
    <source>
        <dbReference type="ARBA" id="ARBA00004903"/>
    </source>
</evidence>
<dbReference type="PROSITE" id="PS51330">
    <property type="entry name" value="DHFR_2"/>
    <property type="match status" value="1"/>
</dbReference>
<dbReference type="GO" id="GO:0046654">
    <property type="term" value="P:tetrahydrofolate biosynthetic process"/>
    <property type="evidence" value="ECO:0007669"/>
    <property type="project" value="InterPro"/>
</dbReference>
<keyword evidence="6" id="KW-0560">Oxidoreductase</keyword>
<dbReference type="GO" id="GO:0006730">
    <property type="term" value="P:one-carbon metabolic process"/>
    <property type="evidence" value="ECO:0007669"/>
    <property type="project" value="UniProtKB-KW"/>
</dbReference>
<keyword evidence="10" id="KW-1185">Reference proteome</keyword>
<evidence type="ECO:0000259" key="8">
    <source>
        <dbReference type="PROSITE" id="PS51330"/>
    </source>
</evidence>
<dbReference type="AlphaFoldDB" id="A0A9W8LKE3"/>
<dbReference type="PANTHER" id="PTHR48069:SF3">
    <property type="entry name" value="DIHYDROFOLATE REDUCTASE"/>
    <property type="match status" value="1"/>
</dbReference>
<dbReference type="GO" id="GO:0004146">
    <property type="term" value="F:dihydrofolate reductase activity"/>
    <property type="evidence" value="ECO:0007669"/>
    <property type="project" value="UniProtKB-EC"/>
</dbReference>
<evidence type="ECO:0000256" key="5">
    <source>
        <dbReference type="ARBA" id="ARBA00022857"/>
    </source>
</evidence>
<dbReference type="GO" id="GO:0005739">
    <property type="term" value="C:mitochondrion"/>
    <property type="evidence" value="ECO:0007669"/>
    <property type="project" value="TreeGrafter"/>
</dbReference>
<dbReference type="EC" id="1.5.1.3" evidence="2"/>
<accession>A0A9W8LKE3</accession>
<dbReference type="Pfam" id="PF00186">
    <property type="entry name" value="DHFR_1"/>
    <property type="match status" value="1"/>
</dbReference>
<dbReference type="SUPFAM" id="SSF53597">
    <property type="entry name" value="Dihydrofolate reductase-like"/>
    <property type="match status" value="1"/>
</dbReference>
<keyword evidence="5" id="KW-0521">NADP</keyword>
<comment type="similarity">
    <text evidence="7">Belongs to the dihydrofolate reductase family.</text>
</comment>
<dbReference type="OrthoDB" id="414698at2759"/>
<comment type="caution">
    <text evidence="9">The sequence shown here is derived from an EMBL/GenBank/DDBJ whole genome shotgun (WGS) entry which is preliminary data.</text>
</comment>
<evidence type="ECO:0000313" key="10">
    <source>
        <dbReference type="Proteomes" id="UP001140217"/>
    </source>
</evidence>
<evidence type="ECO:0000256" key="7">
    <source>
        <dbReference type="RuleBase" id="RU004474"/>
    </source>
</evidence>
<dbReference type="InterPro" id="IPR001796">
    <property type="entry name" value="DHFR_dom"/>
</dbReference>
<evidence type="ECO:0000313" key="9">
    <source>
        <dbReference type="EMBL" id="KAJ2782735.1"/>
    </source>
</evidence>
<dbReference type="EMBL" id="JANBUL010000064">
    <property type="protein sequence ID" value="KAJ2782735.1"/>
    <property type="molecule type" value="Genomic_DNA"/>
</dbReference>
<keyword evidence="4" id="KW-0554">One-carbon metabolism</keyword>
<evidence type="ECO:0000256" key="3">
    <source>
        <dbReference type="ARBA" id="ARBA00018886"/>
    </source>
</evidence>
<dbReference type="InterPro" id="IPR024072">
    <property type="entry name" value="DHFR-like_dom_sf"/>
</dbReference>
<dbReference type="PROSITE" id="PS00075">
    <property type="entry name" value="DHFR_1"/>
    <property type="match status" value="1"/>
</dbReference>
<evidence type="ECO:0000256" key="6">
    <source>
        <dbReference type="ARBA" id="ARBA00023002"/>
    </source>
</evidence>
<name>A0A9W8LKE3_9FUNG</name>
<dbReference type="InterPro" id="IPR017925">
    <property type="entry name" value="DHFR_CS"/>
</dbReference>
<dbReference type="InterPro" id="IPR012259">
    <property type="entry name" value="DHFR"/>
</dbReference>
<dbReference type="GO" id="GO:0046655">
    <property type="term" value="P:folic acid metabolic process"/>
    <property type="evidence" value="ECO:0007669"/>
    <property type="project" value="TreeGrafter"/>
</dbReference>
<dbReference type="PANTHER" id="PTHR48069">
    <property type="entry name" value="DIHYDROFOLATE REDUCTASE"/>
    <property type="match status" value="1"/>
</dbReference>
<reference evidence="9" key="1">
    <citation type="submission" date="2022-07" db="EMBL/GenBank/DDBJ databases">
        <title>Phylogenomic reconstructions and comparative analyses of Kickxellomycotina fungi.</title>
        <authorList>
            <person name="Reynolds N.K."/>
            <person name="Stajich J.E."/>
            <person name="Barry K."/>
            <person name="Grigoriev I.V."/>
            <person name="Crous P."/>
            <person name="Smith M.E."/>
        </authorList>
    </citation>
    <scope>NUCLEOTIDE SEQUENCE</scope>
    <source>
        <strain evidence="9">NBRC 105414</strain>
    </source>
</reference>
<evidence type="ECO:0000256" key="4">
    <source>
        <dbReference type="ARBA" id="ARBA00022563"/>
    </source>
</evidence>
<sequence>MAPRTLTLIAAAAAKNNGIGIGLRIPWRLPRELGYFHRVTTTVPEDEQARDGRPVVNACIVGRRTWEGIPPKHRPFPGRYTIVVTSSSGLLGSEASPVAVTQPSLAAALQHVDAVNADASAPVRIARVFVAGGGGIYEEAMRMPACRIQVLLTRVEFADADRCDAFFPPLDEAALSRQPHARLEEVVGFAVPAGLQTEAGIDYEFQLFESTR</sequence>
<comment type="pathway">
    <text evidence="1">Cofactor biosynthesis; tetrahydrofolate biosynthesis; 5,6,7,8-tetrahydrofolate from 7,8-dihydrofolate: step 1/1.</text>
</comment>
<dbReference type="GO" id="GO:0046452">
    <property type="term" value="P:dihydrofolate metabolic process"/>
    <property type="evidence" value="ECO:0007669"/>
    <property type="project" value="TreeGrafter"/>
</dbReference>
<evidence type="ECO:0000256" key="2">
    <source>
        <dbReference type="ARBA" id="ARBA00012856"/>
    </source>
</evidence>
<proteinExistence type="inferred from homology"/>
<dbReference type="CDD" id="cd00209">
    <property type="entry name" value="DHFR"/>
    <property type="match status" value="1"/>
</dbReference>
<feature type="domain" description="DHFR" evidence="8">
    <location>
        <begin position="5"/>
        <end position="210"/>
    </location>
</feature>
<dbReference type="Proteomes" id="UP001140217">
    <property type="component" value="Unassembled WGS sequence"/>
</dbReference>
<dbReference type="PRINTS" id="PR00070">
    <property type="entry name" value="DHFR"/>
</dbReference>
<gene>
    <name evidence="9" type="ORF">H4R18_002109</name>
</gene>
<protein>
    <recommendedName>
        <fullName evidence="3">Dihydrofolate reductase</fullName>
        <ecNumber evidence="2">1.5.1.3</ecNumber>
    </recommendedName>
</protein>